<dbReference type="Pfam" id="PF07963">
    <property type="entry name" value="N_methyl"/>
    <property type="match status" value="1"/>
</dbReference>
<dbReference type="GO" id="GO:0009986">
    <property type="term" value="C:cell surface"/>
    <property type="evidence" value="ECO:0007669"/>
    <property type="project" value="UniProtKB-SubCell"/>
</dbReference>
<feature type="transmembrane region" description="Helical" evidence="3">
    <location>
        <begin position="12"/>
        <end position="32"/>
    </location>
</feature>
<reference evidence="4 5" key="1">
    <citation type="submission" date="2019-03" db="EMBL/GenBank/DDBJ databases">
        <title>Genomic Encyclopedia of Type Strains, Phase IV (KMG-IV): sequencing the most valuable type-strain genomes for metagenomic binning, comparative biology and taxonomic classification.</title>
        <authorList>
            <person name="Goeker M."/>
        </authorList>
    </citation>
    <scope>NUCLEOTIDE SEQUENCE [LARGE SCALE GENOMIC DNA]</scope>
    <source>
        <strain evidence="4 5">DSM 23802</strain>
    </source>
</reference>
<evidence type="ECO:0000256" key="1">
    <source>
        <dbReference type="ARBA" id="ARBA00004241"/>
    </source>
</evidence>
<keyword evidence="3" id="KW-0472">Membrane</keyword>
<evidence type="ECO:0000256" key="2">
    <source>
        <dbReference type="ARBA" id="ARBA00023287"/>
    </source>
</evidence>
<keyword evidence="3" id="KW-0812">Transmembrane</keyword>
<organism evidence="4 5">
    <name type="scientific">Tepidibacillus fermentans</name>
    <dbReference type="NCBI Taxonomy" id="1281767"/>
    <lineage>
        <taxon>Bacteria</taxon>
        <taxon>Bacillati</taxon>
        <taxon>Bacillota</taxon>
        <taxon>Bacilli</taxon>
        <taxon>Bacillales</taxon>
        <taxon>Bacillaceae</taxon>
        <taxon>Tepidibacillus</taxon>
    </lineage>
</organism>
<comment type="subcellular location">
    <subcellularLocation>
        <location evidence="1">Cell surface</location>
    </subcellularLocation>
</comment>
<keyword evidence="5" id="KW-1185">Reference proteome</keyword>
<keyword evidence="2" id="KW-0178">Competence</keyword>
<dbReference type="Gene3D" id="3.30.700.10">
    <property type="entry name" value="Glycoprotein, Type 4 Pilin"/>
    <property type="match status" value="1"/>
</dbReference>
<dbReference type="NCBIfam" id="TIGR02532">
    <property type="entry name" value="IV_pilin_GFxxxE"/>
    <property type="match status" value="1"/>
</dbReference>
<evidence type="ECO:0000313" key="4">
    <source>
        <dbReference type="EMBL" id="TCS79049.1"/>
    </source>
</evidence>
<dbReference type="RefSeq" id="WP_132770322.1">
    <property type="nucleotide sequence ID" value="NZ_SMAB01000023.1"/>
</dbReference>
<dbReference type="EMBL" id="SMAB01000023">
    <property type="protein sequence ID" value="TCS79049.1"/>
    <property type="molecule type" value="Genomic_DNA"/>
</dbReference>
<dbReference type="SUPFAM" id="SSF54523">
    <property type="entry name" value="Pili subunits"/>
    <property type="match status" value="1"/>
</dbReference>
<evidence type="ECO:0000313" key="5">
    <source>
        <dbReference type="Proteomes" id="UP000295788"/>
    </source>
</evidence>
<dbReference type="InterPro" id="IPR012902">
    <property type="entry name" value="N_methyl_site"/>
</dbReference>
<accession>A0A4R3K851</accession>
<dbReference type="InterPro" id="IPR045584">
    <property type="entry name" value="Pilin-like"/>
</dbReference>
<comment type="caution">
    <text evidence="4">The sequence shown here is derived from an EMBL/GenBank/DDBJ whole genome shotgun (WGS) entry which is preliminary data.</text>
</comment>
<proteinExistence type="predicted"/>
<dbReference type="Proteomes" id="UP000295788">
    <property type="component" value="Unassembled WGS sequence"/>
</dbReference>
<keyword evidence="3" id="KW-1133">Transmembrane helix</keyword>
<name>A0A4R3K851_9BACI</name>
<dbReference type="GO" id="GO:0030420">
    <property type="term" value="P:establishment of competence for transformation"/>
    <property type="evidence" value="ECO:0007669"/>
    <property type="project" value="UniProtKB-KW"/>
</dbReference>
<dbReference type="AlphaFoldDB" id="A0A4R3K851"/>
<dbReference type="OrthoDB" id="9906620at2"/>
<protein>
    <submittedName>
        <fullName evidence="4">Prepilin-type N-terminal cleavage/methylation domain-containing protein</fullName>
    </submittedName>
</protein>
<gene>
    <name evidence="4" type="ORF">EDD72_12310</name>
</gene>
<sequence length="149" mass="17192">MKIRKANNEHGMTLIELLAAITILAIIVGPMFQLIGHAYTNYIEDQRKVKALTIAQQKMEEAKTNQNWLMTYDKAGYVLAQGPAYLADDQNYYIVDNNTIDGSYQYLILMKTSDTDVDFVKIKVEVFWKEVKPERQITFIISEARRPKP</sequence>
<evidence type="ECO:0000256" key="3">
    <source>
        <dbReference type="SAM" id="Phobius"/>
    </source>
</evidence>